<feature type="domain" description="DUF4200" evidence="4">
    <location>
        <begin position="39"/>
        <end position="155"/>
    </location>
</feature>
<dbReference type="RefSeq" id="XP_067923960.1">
    <property type="nucleotide sequence ID" value="XM_068064063.1"/>
</dbReference>
<evidence type="ECO:0000256" key="2">
    <source>
        <dbReference type="SAM" id="Coils"/>
    </source>
</evidence>
<feature type="coiled-coil region" evidence="2">
    <location>
        <begin position="179"/>
        <end position="213"/>
    </location>
</feature>
<dbReference type="PANTHER" id="PTHR21683:SF3">
    <property type="entry name" value="CILIA AND FLAGELLA ASSOCIATED PROTEIN 100"/>
    <property type="match status" value="1"/>
</dbReference>
<name>A0A2C6L3S6_9APIC</name>
<proteinExistence type="predicted"/>
<protein>
    <submittedName>
        <fullName evidence="5">Coiled-coil protein</fullName>
    </submittedName>
</protein>
<evidence type="ECO:0000313" key="6">
    <source>
        <dbReference type="Proteomes" id="UP000221165"/>
    </source>
</evidence>
<dbReference type="OrthoDB" id="10264063at2759"/>
<evidence type="ECO:0000256" key="3">
    <source>
        <dbReference type="SAM" id="MobiDB-lite"/>
    </source>
</evidence>
<sequence>MARSSEVAPAGRPVRKTEIDRRPMQKEALREKESAQACVQKKREIFLVQMAVETRKAEILKLHEKAARKEEILRAADQQLTAEMHKFDEFLRATDQRAHIAMKEADEVGRLKLEKQQQIRELHERLSACNARISKYEELVQEGAAYKSFLEKLSPPEWLEVQETRRQERLAAKRKKWVEQQLRLQEGRVAKEMQEAEAEVAEKLGELEEKRRRGGKAIDDCKCPCVWTRA</sequence>
<accession>A0A2C6L3S6</accession>
<dbReference type="EMBL" id="MIGC01001745">
    <property type="protein sequence ID" value="PHJ22283.1"/>
    <property type="molecule type" value="Genomic_DNA"/>
</dbReference>
<keyword evidence="6" id="KW-1185">Reference proteome</keyword>
<dbReference type="InterPro" id="IPR051147">
    <property type="entry name" value="CFAP_domain-containing"/>
</dbReference>
<keyword evidence="1 2" id="KW-0175">Coiled coil</keyword>
<feature type="compositionally biased region" description="Basic and acidic residues" evidence="3">
    <location>
        <begin position="15"/>
        <end position="34"/>
    </location>
</feature>
<dbReference type="PANTHER" id="PTHR21683">
    <property type="entry name" value="COILED-COIL DOMAIN-CONTAINING PROTEIN 42 LIKE-2-LIKE-RELATED"/>
    <property type="match status" value="1"/>
</dbReference>
<dbReference type="AlphaFoldDB" id="A0A2C6L3S6"/>
<evidence type="ECO:0000313" key="5">
    <source>
        <dbReference type="EMBL" id="PHJ22283.1"/>
    </source>
</evidence>
<comment type="caution">
    <text evidence="5">The sequence shown here is derived from an EMBL/GenBank/DDBJ whole genome shotgun (WGS) entry which is preliminary data.</text>
</comment>
<dbReference type="Proteomes" id="UP000221165">
    <property type="component" value="Unassembled WGS sequence"/>
</dbReference>
<dbReference type="GeneID" id="94427274"/>
<evidence type="ECO:0000259" key="4">
    <source>
        <dbReference type="Pfam" id="PF13863"/>
    </source>
</evidence>
<dbReference type="Pfam" id="PF13863">
    <property type="entry name" value="DUF4200"/>
    <property type="match status" value="1"/>
</dbReference>
<dbReference type="InterPro" id="IPR025252">
    <property type="entry name" value="DUF4200"/>
</dbReference>
<feature type="region of interest" description="Disordered" evidence="3">
    <location>
        <begin position="1"/>
        <end position="34"/>
    </location>
</feature>
<reference evidence="5 6" key="1">
    <citation type="journal article" date="2017" name="Int. J. Parasitol.">
        <title>The genome of the protozoan parasite Cystoisospora suis and a reverse vaccinology approach to identify vaccine candidates.</title>
        <authorList>
            <person name="Palmieri N."/>
            <person name="Shrestha A."/>
            <person name="Ruttkowski B."/>
            <person name="Beck T."/>
            <person name="Vogl C."/>
            <person name="Tomley F."/>
            <person name="Blake D.P."/>
            <person name="Joachim A."/>
        </authorList>
    </citation>
    <scope>NUCLEOTIDE SEQUENCE [LARGE SCALE GENOMIC DNA]</scope>
    <source>
        <strain evidence="5 6">Wien I</strain>
    </source>
</reference>
<organism evidence="5 6">
    <name type="scientific">Cystoisospora suis</name>
    <dbReference type="NCBI Taxonomy" id="483139"/>
    <lineage>
        <taxon>Eukaryota</taxon>
        <taxon>Sar</taxon>
        <taxon>Alveolata</taxon>
        <taxon>Apicomplexa</taxon>
        <taxon>Conoidasida</taxon>
        <taxon>Coccidia</taxon>
        <taxon>Eucoccidiorida</taxon>
        <taxon>Eimeriorina</taxon>
        <taxon>Sarcocystidae</taxon>
        <taxon>Cystoisospora</taxon>
    </lineage>
</organism>
<evidence type="ECO:0000256" key="1">
    <source>
        <dbReference type="ARBA" id="ARBA00023054"/>
    </source>
</evidence>
<gene>
    <name evidence="5" type="ORF">CSUI_003868</name>
</gene>
<dbReference type="GO" id="GO:0005856">
    <property type="term" value="C:cytoskeleton"/>
    <property type="evidence" value="ECO:0007669"/>
    <property type="project" value="UniProtKB-ARBA"/>
</dbReference>
<dbReference type="VEuPathDB" id="ToxoDB:CSUI_003868"/>